<dbReference type="PANTHER" id="PTHR47827:SF5">
    <property type="entry name" value="PROTEIN AF-9"/>
    <property type="match status" value="1"/>
</dbReference>
<dbReference type="Gene3D" id="1.20.1270.290">
    <property type="match status" value="1"/>
</dbReference>
<feature type="compositionally biased region" description="Basic and acidic residues" evidence="3">
    <location>
        <begin position="408"/>
        <end position="430"/>
    </location>
</feature>
<evidence type="ECO:0000256" key="1">
    <source>
        <dbReference type="ARBA" id="ARBA00023242"/>
    </source>
</evidence>
<feature type="compositionally biased region" description="Pro residues" evidence="3">
    <location>
        <begin position="574"/>
        <end position="585"/>
    </location>
</feature>
<sequence>MRLCLAPQPLKLGLSSIRRPCPPSTLCALLYSRLNQILHEIAVTRGLKNGQLGCSSGETRAWSPCPVRKKPTVEGFTHDWMVFVRGAERSNIQHFVEKAYFDKLCGIWDSHCIVVRGQVCKDPPYKVEESGYAGFILPIEVYFKNKEEPKKVRFDYDLFLHLDGHPPVNHLRCEKLTFNNPTDEFRRKLLKAGGQRDPHKRSTEDSKVMVMQEGSTSLFGQHLKLPHPPSSSLTLTFSDAKKSKSSLGSKVSGDSQDGSRSGSSSLNTASGNSGGGGGSSSKLHKPAKDHKDRTARDSKDHKSAFKDSARDPGKPSKDSSKKPKENHPARDERTIPKMGFKEPKALSKEHKSEGPVNHGVGAGPGGSKAPGKRPPIVDGEDHVTKKRKKGFSEAPAKPACGPASSPPHHTDKKTLRDRPPIRPAKLKLDSEPAGARKPPGLPPFHNLVDPNDSDPEDNMSNKSESEQPSPASSASSSSSGFAPSQKHHVNDRQVPDFVCRKVVAVPTTAHTVLGPLRSIIQDLHSEDNEEESEDDDDNEADSDLERPLHTHLSHRHRRVSLSDGSDSENSSASSPPPRNDPPPPLLKTSNNQIMEVKSPIKQMKQEKTIKNIDCDKAYLDELVELHRRLMTLRERHILQQIVNLIEETGHFHITNTTFDFDLCSLDKTTVRKLQSYLETSGTS</sequence>
<comment type="subcellular location">
    <subcellularLocation>
        <location evidence="2">Nucleus</location>
    </subcellularLocation>
</comment>
<dbReference type="GO" id="GO:0045893">
    <property type="term" value="P:positive regulation of DNA-templated transcription"/>
    <property type="evidence" value="ECO:0007669"/>
    <property type="project" value="TreeGrafter"/>
</dbReference>
<dbReference type="InterPro" id="IPR055129">
    <property type="entry name" value="YEATS_dom"/>
</dbReference>
<feature type="compositionally biased region" description="Low complexity" evidence="3">
    <location>
        <begin position="561"/>
        <end position="573"/>
    </location>
</feature>
<dbReference type="InterPro" id="IPR038704">
    <property type="entry name" value="YEAST_sf"/>
</dbReference>
<keyword evidence="1 2" id="KW-0539">Nucleus</keyword>
<dbReference type="GO" id="GO:0003682">
    <property type="term" value="F:chromatin binding"/>
    <property type="evidence" value="ECO:0007669"/>
    <property type="project" value="TreeGrafter"/>
</dbReference>
<reference evidence="5" key="1">
    <citation type="journal article" date="2023" name="Science">
        <title>Genome structures resolve the early diversification of teleost fishes.</title>
        <authorList>
            <person name="Parey E."/>
            <person name="Louis A."/>
            <person name="Montfort J."/>
            <person name="Bouchez O."/>
            <person name="Roques C."/>
            <person name="Iampietro C."/>
            <person name="Lluch J."/>
            <person name="Castinel A."/>
            <person name="Donnadieu C."/>
            <person name="Desvignes T."/>
            <person name="Floi Bucao C."/>
            <person name="Jouanno E."/>
            <person name="Wen M."/>
            <person name="Mejri S."/>
            <person name="Dirks R."/>
            <person name="Jansen H."/>
            <person name="Henkel C."/>
            <person name="Chen W.J."/>
            <person name="Zahm M."/>
            <person name="Cabau C."/>
            <person name="Klopp C."/>
            <person name="Thompson A.W."/>
            <person name="Robinson-Rechavi M."/>
            <person name="Braasch I."/>
            <person name="Lecointre G."/>
            <person name="Bobe J."/>
            <person name="Postlethwait J.H."/>
            <person name="Berthelot C."/>
            <person name="Roest Crollius H."/>
            <person name="Guiguen Y."/>
        </authorList>
    </citation>
    <scope>NUCLEOTIDE SEQUENCE</scope>
    <source>
        <strain evidence="5">WJC10195</strain>
    </source>
</reference>
<gene>
    <name evidence="5" type="ORF">SKAU_G00030980</name>
</gene>
<dbReference type="Proteomes" id="UP001152622">
    <property type="component" value="Chromosome 1"/>
</dbReference>
<dbReference type="InterPro" id="IPR040930">
    <property type="entry name" value="AF-9_AHD"/>
</dbReference>
<feature type="region of interest" description="Disordered" evidence="3">
    <location>
        <begin position="244"/>
        <end position="493"/>
    </location>
</feature>
<keyword evidence="6" id="KW-1185">Reference proteome</keyword>
<dbReference type="PANTHER" id="PTHR47827">
    <property type="entry name" value="AHD DOMAIN-CONTAINING PROTEIN"/>
    <property type="match status" value="1"/>
</dbReference>
<feature type="compositionally biased region" description="Low complexity" evidence="3">
    <location>
        <begin position="245"/>
        <end position="271"/>
    </location>
</feature>
<dbReference type="CDD" id="cd16906">
    <property type="entry name" value="YEATS_AF-9_like"/>
    <property type="match status" value="1"/>
</dbReference>
<proteinExistence type="predicted"/>
<evidence type="ECO:0000256" key="2">
    <source>
        <dbReference type="PROSITE-ProRule" id="PRU00376"/>
    </source>
</evidence>
<dbReference type="EMBL" id="JAINUF010000001">
    <property type="protein sequence ID" value="KAJ8382320.1"/>
    <property type="molecule type" value="Genomic_DNA"/>
</dbReference>
<organism evidence="5 6">
    <name type="scientific">Synaphobranchus kaupii</name>
    <name type="common">Kaup's arrowtooth eel</name>
    <dbReference type="NCBI Taxonomy" id="118154"/>
    <lineage>
        <taxon>Eukaryota</taxon>
        <taxon>Metazoa</taxon>
        <taxon>Chordata</taxon>
        <taxon>Craniata</taxon>
        <taxon>Vertebrata</taxon>
        <taxon>Euteleostomi</taxon>
        <taxon>Actinopterygii</taxon>
        <taxon>Neopterygii</taxon>
        <taxon>Teleostei</taxon>
        <taxon>Anguilliformes</taxon>
        <taxon>Synaphobranchidae</taxon>
        <taxon>Synaphobranchus</taxon>
    </lineage>
</organism>
<feature type="compositionally biased region" description="Acidic residues" evidence="3">
    <location>
        <begin position="527"/>
        <end position="542"/>
    </location>
</feature>
<feature type="compositionally biased region" description="Basic and acidic residues" evidence="3">
    <location>
        <begin position="289"/>
        <end position="353"/>
    </location>
</feature>
<comment type="caution">
    <text evidence="5">The sequence shown here is derived from an EMBL/GenBank/DDBJ whole genome shotgun (WGS) entry which is preliminary data.</text>
</comment>
<feature type="domain" description="YEATS" evidence="4">
    <location>
        <begin position="37"/>
        <end position="192"/>
    </location>
</feature>
<dbReference type="PROSITE" id="PS51037">
    <property type="entry name" value="YEATS"/>
    <property type="match status" value="1"/>
</dbReference>
<evidence type="ECO:0000313" key="5">
    <source>
        <dbReference type="EMBL" id="KAJ8382320.1"/>
    </source>
</evidence>
<feature type="region of interest" description="Disordered" evidence="3">
    <location>
        <begin position="525"/>
        <end position="590"/>
    </location>
</feature>
<accession>A0A9Q1JF35</accession>
<feature type="compositionally biased region" description="Basic residues" evidence="3">
    <location>
        <begin position="549"/>
        <end position="559"/>
    </location>
</feature>
<dbReference type="FunFam" id="1.20.1270.290:FF:000001">
    <property type="entry name" value="MLLT3, super elongation complex subunit"/>
    <property type="match status" value="1"/>
</dbReference>
<dbReference type="AlphaFoldDB" id="A0A9Q1JF35"/>
<protein>
    <recommendedName>
        <fullName evidence="4">YEATS domain-containing protein</fullName>
    </recommendedName>
</protein>
<dbReference type="InterPro" id="IPR052790">
    <property type="entry name" value="YEATS_domain"/>
</dbReference>
<dbReference type="GO" id="GO:0008023">
    <property type="term" value="C:transcription elongation factor complex"/>
    <property type="evidence" value="ECO:0007669"/>
    <property type="project" value="TreeGrafter"/>
</dbReference>
<dbReference type="Gene3D" id="2.60.40.1970">
    <property type="entry name" value="YEATS domain"/>
    <property type="match status" value="1"/>
</dbReference>
<name>A0A9Q1JF35_SYNKA</name>
<evidence type="ECO:0000259" key="4">
    <source>
        <dbReference type="PROSITE" id="PS51037"/>
    </source>
</evidence>
<evidence type="ECO:0000256" key="3">
    <source>
        <dbReference type="SAM" id="MobiDB-lite"/>
    </source>
</evidence>
<dbReference type="Pfam" id="PF17793">
    <property type="entry name" value="AHD"/>
    <property type="match status" value="1"/>
</dbReference>
<dbReference type="Pfam" id="PF03366">
    <property type="entry name" value="YEATS"/>
    <property type="match status" value="1"/>
</dbReference>
<feature type="compositionally biased region" description="Low complexity" evidence="3">
    <location>
        <begin position="466"/>
        <end position="484"/>
    </location>
</feature>
<dbReference type="OrthoDB" id="10053467at2759"/>
<evidence type="ECO:0000313" key="6">
    <source>
        <dbReference type="Proteomes" id="UP001152622"/>
    </source>
</evidence>